<dbReference type="InterPro" id="IPR002884">
    <property type="entry name" value="P_dom"/>
</dbReference>
<dbReference type="InterPro" id="IPR006212">
    <property type="entry name" value="Furin_repeat"/>
</dbReference>
<feature type="domain" description="P/Homo B" evidence="12">
    <location>
        <begin position="104"/>
        <end position="242"/>
    </location>
</feature>
<keyword evidence="6" id="KW-0720">Serine protease</keyword>
<keyword evidence="3" id="KW-0165">Cleavage on pair of basic residues</keyword>
<evidence type="ECO:0000256" key="3">
    <source>
        <dbReference type="ARBA" id="ARBA00022685"/>
    </source>
</evidence>
<dbReference type="WBParaSite" id="jg15243">
    <property type="protein sequence ID" value="jg15243"/>
    <property type="gene ID" value="jg15243"/>
</dbReference>
<keyword evidence="9" id="KW-1015">Disulfide bond</keyword>
<dbReference type="Gene3D" id="2.10.220.10">
    <property type="entry name" value="Hormone Receptor, Insulin-like Growth Factor Receptor 1, Chain A, domain 2"/>
    <property type="match status" value="1"/>
</dbReference>
<dbReference type="GO" id="GO:0016485">
    <property type="term" value="P:protein processing"/>
    <property type="evidence" value="ECO:0007669"/>
    <property type="project" value="TreeGrafter"/>
</dbReference>
<keyword evidence="10" id="KW-0325">Glycoprotein</keyword>
<dbReference type="InterPro" id="IPR008979">
    <property type="entry name" value="Galactose-bd-like_sf"/>
</dbReference>
<keyword evidence="13" id="KW-1185">Reference proteome</keyword>
<evidence type="ECO:0000256" key="9">
    <source>
        <dbReference type="ARBA" id="ARBA00023157"/>
    </source>
</evidence>
<organism evidence="13 14">
    <name type="scientific">Ditylenchus dipsaci</name>
    <dbReference type="NCBI Taxonomy" id="166011"/>
    <lineage>
        <taxon>Eukaryota</taxon>
        <taxon>Metazoa</taxon>
        <taxon>Ecdysozoa</taxon>
        <taxon>Nematoda</taxon>
        <taxon>Chromadorea</taxon>
        <taxon>Rhabditida</taxon>
        <taxon>Tylenchina</taxon>
        <taxon>Tylenchomorpha</taxon>
        <taxon>Sphaerularioidea</taxon>
        <taxon>Anguinidae</taxon>
        <taxon>Anguininae</taxon>
        <taxon>Ditylenchus</taxon>
    </lineage>
</organism>
<protein>
    <submittedName>
        <fullName evidence="14">P/Homo B domain-containing protein</fullName>
    </submittedName>
</protein>
<dbReference type="PANTHER" id="PTHR42884">
    <property type="entry name" value="PROPROTEIN CONVERTASE SUBTILISIN/KEXIN-RELATED"/>
    <property type="match status" value="1"/>
</dbReference>
<evidence type="ECO:0000256" key="1">
    <source>
        <dbReference type="ARBA" id="ARBA00005325"/>
    </source>
</evidence>
<keyword evidence="7" id="KW-0106">Calcium</keyword>
<keyword evidence="2" id="KW-0645">Protease</keyword>
<evidence type="ECO:0000256" key="2">
    <source>
        <dbReference type="ARBA" id="ARBA00022670"/>
    </source>
</evidence>
<feature type="region of interest" description="Disordered" evidence="11">
    <location>
        <begin position="240"/>
        <end position="276"/>
    </location>
</feature>
<keyword evidence="4" id="KW-0732">Signal</keyword>
<sequence length="530" mass="58655">MGLLGLYTYNSATSLFNRSILQPPILQPAYSSTGALEDYCPTIICPALTWRDTQHIVLRTANPTPLLNNAGWSINGVGKRISNKFGYGLMDAGALVKLAKVWTTVPEQHMCTYEYSLDSPRPRPIQGRFQLNFSMEVGGCAKGTPVLYLEHVQVITTIRFAKRGDLKLTLFSPMGTQSVLLPPRPQDFNQNGFHKWPFLSVQMWGEDPRGIWTLMVESISTNPQIGGMFSDWTLLLYGTEEPPQPNDPRHGPLSPAQRNHQAVGQQSFGQGTNTQQQVNDNNNLWARFLNLLHRHQVPLPQLIYYKSNYPRKSSFVPATQVEPSFTFGDLKSAGDCHVECLVGCTESRSAAACFSCKHFTQSLRNRAGFKCVEQCEQGFFGDGDKCKKCSLECESCTQAEQCTSCHGALLLVDVPEHYGHQLQHGKCVDNCPEGLVKDYTNLIQAKCVLKKNPCSQGYYQNLQGVCVVCDQACATCHGASPTSCEQCAQAMPITPLAIAGLAVRLTPLLVAMSVRIARIQQPIFNKKVLN</sequence>
<dbReference type="Gene3D" id="3.40.50.200">
    <property type="entry name" value="Peptidase S8/S53 domain"/>
    <property type="match status" value="1"/>
</dbReference>
<dbReference type="FunFam" id="2.60.120.260:FF:000006">
    <property type="entry name" value="Proprotein convertase subtilisin/kexin type 5"/>
    <property type="match status" value="1"/>
</dbReference>
<dbReference type="SUPFAM" id="SSF57184">
    <property type="entry name" value="Growth factor receptor domain"/>
    <property type="match status" value="2"/>
</dbReference>
<accession>A0A915D2T9</accession>
<evidence type="ECO:0000313" key="14">
    <source>
        <dbReference type="WBParaSite" id="jg15243"/>
    </source>
</evidence>
<proteinExistence type="inferred from homology"/>
<evidence type="ECO:0000313" key="13">
    <source>
        <dbReference type="Proteomes" id="UP000887574"/>
    </source>
</evidence>
<keyword evidence="5" id="KW-0378">Hydrolase</keyword>
<dbReference type="Pfam" id="PF01483">
    <property type="entry name" value="P_proprotein"/>
    <property type="match status" value="1"/>
</dbReference>
<evidence type="ECO:0000256" key="11">
    <source>
        <dbReference type="SAM" id="MobiDB-lite"/>
    </source>
</evidence>
<evidence type="ECO:0000256" key="7">
    <source>
        <dbReference type="ARBA" id="ARBA00022837"/>
    </source>
</evidence>
<dbReference type="AlphaFoldDB" id="A0A915D2T9"/>
<dbReference type="PANTHER" id="PTHR42884:SF23">
    <property type="entry name" value="FURIN-LIKE PROTEASE 2"/>
    <property type="match status" value="1"/>
</dbReference>
<dbReference type="Gene3D" id="2.60.120.260">
    <property type="entry name" value="Galactose-binding domain-like"/>
    <property type="match status" value="1"/>
</dbReference>
<dbReference type="GO" id="GO:0005802">
    <property type="term" value="C:trans-Golgi network"/>
    <property type="evidence" value="ECO:0007669"/>
    <property type="project" value="TreeGrafter"/>
</dbReference>
<dbReference type="CDD" id="cd00064">
    <property type="entry name" value="FU"/>
    <property type="match status" value="2"/>
</dbReference>
<dbReference type="Proteomes" id="UP000887574">
    <property type="component" value="Unplaced"/>
</dbReference>
<evidence type="ECO:0000259" key="12">
    <source>
        <dbReference type="PROSITE" id="PS51829"/>
    </source>
</evidence>
<dbReference type="PROSITE" id="PS51829">
    <property type="entry name" value="P_HOMO_B"/>
    <property type="match status" value="1"/>
</dbReference>
<evidence type="ECO:0000256" key="8">
    <source>
        <dbReference type="ARBA" id="ARBA00023145"/>
    </source>
</evidence>
<dbReference type="InterPro" id="IPR009030">
    <property type="entry name" value="Growth_fac_rcpt_cys_sf"/>
</dbReference>
<dbReference type="GO" id="GO:0004252">
    <property type="term" value="F:serine-type endopeptidase activity"/>
    <property type="evidence" value="ECO:0007669"/>
    <property type="project" value="InterPro"/>
</dbReference>
<dbReference type="GO" id="GO:0000139">
    <property type="term" value="C:Golgi membrane"/>
    <property type="evidence" value="ECO:0007669"/>
    <property type="project" value="TreeGrafter"/>
</dbReference>
<evidence type="ECO:0000256" key="10">
    <source>
        <dbReference type="ARBA" id="ARBA00023180"/>
    </source>
</evidence>
<dbReference type="SMART" id="SM00261">
    <property type="entry name" value="FU"/>
    <property type="match status" value="3"/>
</dbReference>
<comment type="similarity">
    <text evidence="1">Belongs to the peptidase S8 family. Furin subfamily.</text>
</comment>
<dbReference type="InterPro" id="IPR036852">
    <property type="entry name" value="Peptidase_S8/S53_dom_sf"/>
</dbReference>
<reference evidence="14" key="1">
    <citation type="submission" date="2022-11" db="UniProtKB">
        <authorList>
            <consortium name="WormBaseParasite"/>
        </authorList>
    </citation>
    <scope>IDENTIFICATION</scope>
</reference>
<dbReference type="SUPFAM" id="SSF49785">
    <property type="entry name" value="Galactose-binding domain-like"/>
    <property type="match status" value="1"/>
</dbReference>
<name>A0A915D2T9_9BILA</name>
<evidence type="ECO:0000256" key="4">
    <source>
        <dbReference type="ARBA" id="ARBA00022729"/>
    </source>
</evidence>
<evidence type="ECO:0000256" key="6">
    <source>
        <dbReference type="ARBA" id="ARBA00022825"/>
    </source>
</evidence>
<feature type="compositionally biased region" description="Polar residues" evidence="11">
    <location>
        <begin position="256"/>
        <end position="268"/>
    </location>
</feature>
<keyword evidence="8" id="KW-0865">Zymogen</keyword>
<evidence type="ECO:0000256" key="5">
    <source>
        <dbReference type="ARBA" id="ARBA00022801"/>
    </source>
</evidence>
<dbReference type="SUPFAM" id="SSF52743">
    <property type="entry name" value="Subtilisin-like"/>
    <property type="match status" value="1"/>
</dbReference>